<sequence>MYERGDRILVEGRVYEAKWWSQSDSPEAAVQGSDASPWQKLDDAALLKIIEEKAKS</sequence>
<evidence type="ECO:0000313" key="3">
    <source>
        <dbReference type="EMBL" id="MDN4609489.1"/>
    </source>
</evidence>
<feature type="domain" description="Chitin-binding type-3" evidence="2">
    <location>
        <begin position="2"/>
        <end position="39"/>
    </location>
</feature>
<accession>A0ABT8JWE0</accession>
<evidence type="ECO:0000256" key="1">
    <source>
        <dbReference type="ARBA" id="ARBA00022801"/>
    </source>
</evidence>
<dbReference type="InterPro" id="IPR003610">
    <property type="entry name" value="CBM5/12"/>
</dbReference>
<protein>
    <submittedName>
        <fullName evidence="3">Carbohydrate-binding protein</fullName>
    </submittedName>
</protein>
<dbReference type="Proteomes" id="UP001174209">
    <property type="component" value="Unassembled WGS sequence"/>
</dbReference>
<name>A0ABT8JWE0_9MICC</name>
<evidence type="ECO:0000313" key="4">
    <source>
        <dbReference type="Proteomes" id="UP001174209"/>
    </source>
</evidence>
<keyword evidence="1" id="KW-0378">Hydrolase</keyword>
<dbReference type="Pfam" id="PF02839">
    <property type="entry name" value="CBM_5_12"/>
    <property type="match status" value="1"/>
</dbReference>
<dbReference type="EMBL" id="JAROCG010000001">
    <property type="protein sequence ID" value="MDN4609489.1"/>
    <property type="molecule type" value="Genomic_DNA"/>
</dbReference>
<organism evidence="3 4">
    <name type="scientific">Arthrobacter burdickii</name>
    <dbReference type="NCBI Taxonomy" id="3035920"/>
    <lineage>
        <taxon>Bacteria</taxon>
        <taxon>Bacillati</taxon>
        <taxon>Actinomycetota</taxon>
        <taxon>Actinomycetes</taxon>
        <taxon>Micrococcales</taxon>
        <taxon>Micrococcaceae</taxon>
        <taxon>Arthrobacter</taxon>
    </lineage>
</organism>
<dbReference type="InterPro" id="IPR036573">
    <property type="entry name" value="CBM_sf_5/12"/>
</dbReference>
<dbReference type="SUPFAM" id="SSF51055">
    <property type="entry name" value="Carbohydrate binding domain"/>
    <property type="match status" value="1"/>
</dbReference>
<keyword evidence="4" id="KW-1185">Reference proteome</keyword>
<dbReference type="CDD" id="cd12215">
    <property type="entry name" value="ChiC_BD"/>
    <property type="match status" value="1"/>
</dbReference>
<evidence type="ECO:0000259" key="2">
    <source>
        <dbReference type="Pfam" id="PF02839"/>
    </source>
</evidence>
<reference evidence="3" key="1">
    <citation type="submission" date="2023-06" db="EMBL/GenBank/DDBJ databases">
        <title>MT1 and MT2 Draft Genomes of Novel Species.</title>
        <authorList>
            <person name="Venkateswaran K."/>
        </authorList>
    </citation>
    <scope>NUCLEOTIDE SEQUENCE</scope>
    <source>
        <strain evidence="3">IIF3SC-B10</strain>
    </source>
</reference>
<proteinExistence type="predicted"/>
<dbReference type="Gene3D" id="2.10.10.20">
    <property type="entry name" value="Carbohydrate-binding module superfamily 5/12"/>
    <property type="match status" value="1"/>
</dbReference>
<gene>
    <name evidence="3" type="ORF">P5G52_01275</name>
</gene>
<comment type="caution">
    <text evidence="3">The sequence shown here is derived from an EMBL/GenBank/DDBJ whole genome shotgun (WGS) entry which is preliminary data.</text>
</comment>